<dbReference type="STRING" id="244447.ENSCSEP00000031308"/>
<protein>
    <submittedName>
        <fullName evidence="1">Uncharacterized protein</fullName>
    </submittedName>
</protein>
<proteinExistence type="predicted"/>
<dbReference type="GO" id="GO:0007283">
    <property type="term" value="P:spermatogenesis"/>
    <property type="evidence" value="ECO:0007669"/>
    <property type="project" value="InterPro"/>
</dbReference>
<keyword evidence="2" id="KW-1185">Reference proteome</keyword>
<evidence type="ECO:0000313" key="1">
    <source>
        <dbReference type="Ensembl" id="ENSCSEP00000031308.1"/>
    </source>
</evidence>
<dbReference type="Proteomes" id="UP000265120">
    <property type="component" value="Chromosome 15"/>
</dbReference>
<name>A0A3P8WV10_CYNSE</name>
<dbReference type="GeneTree" id="ENSGT00940000176934"/>
<reference evidence="1" key="3">
    <citation type="submission" date="2025-09" db="UniProtKB">
        <authorList>
            <consortium name="Ensembl"/>
        </authorList>
    </citation>
    <scope>IDENTIFICATION</scope>
</reference>
<dbReference type="FunCoup" id="A0A3P8WV10">
    <property type="interactions" value="601"/>
</dbReference>
<dbReference type="GO" id="GO:0007131">
    <property type="term" value="P:reciprocal meiotic recombination"/>
    <property type="evidence" value="ECO:0007669"/>
    <property type="project" value="InterPro"/>
</dbReference>
<reference evidence="1" key="2">
    <citation type="submission" date="2025-08" db="UniProtKB">
        <authorList>
            <consortium name="Ensembl"/>
        </authorList>
    </citation>
    <scope>IDENTIFICATION</scope>
</reference>
<sequence length="113" mass="13471">MEPSSPLRCCGNKDETLNLNNDLEKMIEITENITLKLTWMAYDMAAQRTNPEPRILMQNLEEAQSRCRDEEKHWCCLLQFKEFFLSLYQFTDLLSLKQKYFHLFSGKYCLLGY</sequence>
<dbReference type="InParanoid" id="A0A3P8WV10"/>
<dbReference type="Ensembl" id="ENSCSET00000031716.1">
    <property type="protein sequence ID" value="ENSCSEP00000031308.1"/>
    <property type="gene ID" value="ENSCSEG00000020052.1"/>
</dbReference>
<dbReference type="InterPro" id="IPR028145">
    <property type="entry name" value="Synaptonemal_3"/>
</dbReference>
<dbReference type="Pfam" id="PF15191">
    <property type="entry name" value="Synaptonemal_3"/>
    <property type="match status" value="1"/>
</dbReference>
<dbReference type="PANTHER" id="PTHR36686">
    <property type="entry name" value="SYNAPTONEMAL COMPLEX CENTRAL ELEMENT PROTEIN 3"/>
    <property type="match status" value="1"/>
</dbReference>
<dbReference type="AlphaFoldDB" id="A0A3P8WV10"/>
<evidence type="ECO:0000313" key="2">
    <source>
        <dbReference type="Proteomes" id="UP000265120"/>
    </source>
</evidence>
<organism evidence="1 2">
    <name type="scientific">Cynoglossus semilaevis</name>
    <name type="common">Tongue sole</name>
    <dbReference type="NCBI Taxonomy" id="244447"/>
    <lineage>
        <taxon>Eukaryota</taxon>
        <taxon>Metazoa</taxon>
        <taxon>Chordata</taxon>
        <taxon>Craniata</taxon>
        <taxon>Vertebrata</taxon>
        <taxon>Euteleostomi</taxon>
        <taxon>Actinopterygii</taxon>
        <taxon>Neopterygii</taxon>
        <taxon>Teleostei</taxon>
        <taxon>Neoteleostei</taxon>
        <taxon>Acanthomorphata</taxon>
        <taxon>Carangaria</taxon>
        <taxon>Pleuronectiformes</taxon>
        <taxon>Pleuronectoidei</taxon>
        <taxon>Cynoglossidae</taxon>
        <taxon>Cynoglossinae</taxon>
        <taxon>Cynoglossus</taxon>
    </lineage>
</organism>
<dbReference type="GO" id="GO:0007130">
    <property type="term" value="P:synaptonemal complex assembly"/>
    <property type="evidence" value="ECO:0007669"/>
    <property type="project" value="InterPro"/>
</dbReference>
<reference evidence="1 2" key="1">
    <citation type="journal article" date="2014" name="Nat. Genet.">
        <title>Whole-genome sequence of a flatfish provides insights into ZW sex chromosome evolution and adaptation to a benthic lifestyle.</title>
        <authorList>
            <person name="Chen S."/>
            <person name="Zhang G."/>
            <person name="Shao C."/>
            <person name="Huang Q."/>
            <person name="Liu G."/>
            <person name="Zhang P."/>
            <person name="Song W."/>
            <person name="An N."/>
            <person name="Chalopin D."/>
            <person name="Volff J.N."/>
            <person name="Hong Y."/>
            <person name="Li Q."/>
            <person name="Sha Z."/>
            <person name="Zhou H."/>
            <person name="Xie M."/>
            <person name="Yu Q."/>
            <person name="Liu Y."/>
            <person name="Xiang H."/>
            <person name="Wang N."/>
            <person name="Wu K."/>
            <person name="Yang C."/>
            <person name="Zhou Q."/>
            <person name="Liao X."/>
            <person name="Yang L."/>
            <person name="Hu Q."/>
            <person name="Zhang J."/>
            <person name="Meng L."/>
            <person name="Jin L."/>
            <person name="Tian Y."/>
            <person name="Lian J."/>
            <person name="Yang J."/>
            <person name="Miao G."/>
            <person name="Liu S."/>
            <person name="Liang Z."/>
            <person name="Yan F."/>
            <person name="Li Y."/>
            <person name="Sun B."/>
            <person name="Zhang H."/>
            <person name="Zhang J."/>
            <person name="Zhu Y."/>
            <person name="Du M."/>
            <person name="Zhao Y."/>
            <person name="Schartl M."/>
            <person name="Tang Q."/>
            <person name="Wang J."/>
        </authorList>
    </citation>
    <scope>NUCLEOTIDE SEQUENCE</scope>
</reference>
<accession>A0A3P8WV10</accession>
<dbReference type="PANTHER" id="PTHR36686:SF1">
    <property type="entry name" value="SYNAPTONEMAL COMPLEX CENTRAL ELEMENT PROTEIN 3"/>
    <property type="match status" value="1"/>
</dbReference>